<feature type="chain" id="PRO_5018778124" evidence="1">
    <location>
        <begin position="22"/>
        <end position="131"/>
    </location>
</feature>
<dbReference type="PANTHER" id="PTHR39176:SF1">
    <property type="entry name" value="PERIPLASMIC PROTEIN"/>
    <property type="match status" value="1"/>
</dbReference>
<dbReference type="Pfam" id="PF07007">
    <property type="entry name" value="LprI"/>
    <property type="match status" value="1"/>
</dbReference>
<sequence length="131" mass="14430">MKRTHWILAGAVALASLGAQARDCDKARNQLELNDCAADRWAAADRELNQVYADYRKRLDASEARQLKQVQVAWIKFRDASCLFESSGVKGGSAYTMVHQGCLATRTEARVKDLKALASCEEGDLSCPAPR</sequence>
<proteinExistence type="predicted"/>
<evidence type="ECO:0000259" key="2">
    <source>
        <dbReference type="Pfam" id="PF07007"/>
    </source>
</evidence>
<accession>A0A3R8S8F6</accession>
<dbReference type="AlphaFoldDB" id="A0A3R8S8F6"/>
<evidence type="ECO:0000256" key="1">
    <source>
        <dbReference type="SAM" id="SignalP"/>
    </source>
</evidence>
<dbReference type="Gene3D" id="1.20.1270.180">
    <property type="match status" value="1"/>
</dbReference>
<keyword evidence="4" id="KW-1185">Reference proteome</keyword>
<dbReference type="EMBL" id="RSED01000009">
    <property type="protein sequence ID" value="RRS03920.1"/>
    <property type="molecule type" value="Genomic_DNA"/>
</dbReference>
<organism evidence="3 4">
    <name type="scientific">Aquabacterium soli</name>
    <dbReference type="NCBI Taxonomy" id="2493092"/>
    <lineage>
        <taxon>Bacteria</taxon>
        <taxon>Pseudomonadati</taxon>
        <taxon>Pseudomonadota</taxon>
        <taxon>Betaproteobacteria</taxon>
        <taxon>Burkholderiales</taxon>
        <taxon>Aquabacterium</taxon>
    </lineage>
</organism>
<name>A0A3R8S8F6_9BURK</name>
<dbReference type="Proteomes" id="UP000269265">
    <property type="component" value="Unassembled WGS sequence"/>
</dbReference>
<comment type="caution">
    <text evidence="3">The sequence shown here is derived from an EMBL/GenBank/DDBJ whole genome shotgun (WGS) entry which is preliminary data.</text>
</comment>
<feature type="domain" description="Lysozyme inhibitor LprI-like N-terminal" evidence="2">
    <location>
        <begin position="24"/>
        <end position="114"/>
    </location>
</feature>
<dbReference type="InterPro" id="IPR009739">
    <property type="entry name" value="LprI-like_N"/>
</dbReference>
<protein>
    <submittedName>
        <fullName evidence="3">DUF1311 domain-containing protein</fullName>
    </submittedName>
</protein>
<dbReference type="PANTHER" id="PTHR39176">
    <property type="entry name" value="PERIPLASMIC PROTEIN-RELATED"/>
    <property type="match status" value="1"/>
</dbReference>
<gene>
    <name evidence="3" type="ORF">EIP75_13290</name>
</gene>
<evidence type="ECO:0000313" key="3">
    <source>
        <dbReference type="EMBL" id="RRS03920.1"/>
    </source>
</evidence>
<dbReference type="OrthoDB" id="7340239at2"/>
<keyword evidence="1" id="KW-0732">Signal</keyword>
<evidence type="ECO:0000313" key="4">
    <source>
        <dbReference type="Proteomes" id="UP000269265"/>
    </source>
</evidence>
<feature type="signal peptide" evidence="1">
    <location>
        <begin position="1"/>
        <end position="21"/>
    </location>
</feature>
<dbReference type="RefSeq" id="WP_125243760.1">
    <property type="nucleotide sequence ID" value="NZ_RSED01000009.1"/>
</dbReference>
<reference evidence="3 4" key="1">
    <citation type="submission" date="2018-12" db="EMBL/GenBank/DDBJ databases">
        <title>The whole draft genome of Aquabacterium sp. SJQ9.</title>
        <authorList>
            <person name="Sun L."/>
            <person name="Gao X."/>
            <person name="Chen W."/>
            <person name="Huang K."/>
        </authorList>
    </citation>
    <scope>NUCLEOTIDE SEQUENCE [LARGE SCALE GENOMIC DNA]</scope>
    <source>
        <strain evidence="3 4">SJQ9</strain>
    </source>
</reference>